<dbReference type="EMBL" id="PQWO01000020">
    <property type="protein sequence ID" value="PZD71209.1"/>
    <property type="molecule type" value="Genomic_DNA"/>
</dbReference>
<dbReference type="SUPFAM" id="SSF52172">
    <property type="entry name" value="CheY-like"/>
    <property type="match status" value="1"/>
</dbReference>
<keyword evidence="5" id="KW-1185">Reference proteome</keyword>
<dbReference type="Proteomes" id="UP000248857">
    <property type="component" value="Unassembled WGS sequence"/>
</dbReference>
<reference evidence="4 5" key="1">
    <citation type="journal article" date="2018" name="Sci. Rep.">
        <title>A novel species of the marine cyanobacterium Acaryochloris with a unique pigment content and lifestyle.</title>
        <authorList>
            <person name="Partensky F."/>
            <person name="Six C."/>
            <person name="Ratin M."/>
            <person name="Garczarek L."/>
            <person name="Vaulot D."/>
            <person name="Probert I."/>
            <person name="Calteau A."/>
            <person name="Gourvil P."/>
            <person name="Marie D."/>
            <person name="Grebert T."/>
            <person name="Bouchier C."/>
            <person name="Le Panse S."/>
            <person name="Gachenot M."/>
            <person name="Rodriguez F."/>
            <person name="Garrido J.L."/>
        </authorList>
    </citation>
    <scope>NUCLEOTIDE SEQUENCE [LARGE SCALE GENOMIC DNA]</scope>
    <source>
        <strain evidence="4 5">RCC1774</strain>
    </source>
</reference>
<dbReference type="SMART" id="SM00448">
    <property type="entry name" value="REC"/>
    <property type="match status" value="1"/>
</dbReference>
<dbReference type="GO" id="GO:0004673">
    <property type="term" value="F:protein histidine kinase activity"/>
    <property type="evidence" value="ECO:0007669"/>
    <property type="project" value="UniProtKB-EC"/>
</dbReference>
<dbReference type="RefSeq" id="WP_110988281.1">
    <property type="nucleotide sequence ID" value="NZ_CAWNWM010000020.1"/>
</dbReference>
<dbReference type="PANTHER" id="PTHR45339:SF3">
    <property type="entry name" value="HISTIDINE KINASE"/>
    <property type="match status" value="1"/>
</dbReference>
<dbReference type="OrthoDB" id="510967at2"/>
<keyword evidence="1 2" id="KW-0597">Phosphoprotein</keyword>
<feature type="modified residue" description="4-aspartylphosphate" evidence="2">
    <location>
        <position position="62"/>
    </location>
</feature>
<dbReference type="GO" id="GO:0000160">
    <property type="term" value="P:phosphorelay signal transduction system"/>
    <property type="evidence" value="ECO:0007669"/>
    <property type="project" value="InterPro"/>
</dbReference>
<keyword evidence="4" id="KW-0808">Transferase</keyword>
<protein>
    <submittedName>
        <fullName evidence="4">Signal transduction histidine-protein kinase BarA</fullName>
        <ecNumber evidence="4">2.7.13.3</ecNumber>
    </submittedName>
</protein>
<accession>A0A2W1JAP1</accession>
<dbReference type="CDD" id="cd17546">
    <property type="entry name" value="REC_hyHK_CKI1_RcsC-like"/>
    <property type="match status" value="1"/>
</dbReference>
<organism evidence="4 5">
    <name type="scientific">Acaryochloris thomasi RCC1774</name>
    <dbReference type="NCBI Taxonomy" id="1764569"/>
    <lineage>
        <taxon>Bacteria</taxon>
        <taxon>Bacillati</taxon>
        <taxon>Cyanobacteriota</taxon>
        <taxon>Cyanophyceae</taxon>
        <taxon>Acaryochloridales</taxon>
        <taxon>Acaryochloridaceae</taxon>
        <taxon>Acaryochloris</taxon>
        <taxon>Acaryochloris thomasi</taxon>
    </lineage>
</organism>
<dbReference type="EC" id="2.7.13.3" evidence="4"/>
<dbReference type="AlphaFoldDB" id="A0A2W1JAP1"/>
<dbReference type="Pfam" id="PF00072">
    <property type="entry name" value="Response_reg"/>
    <property type="match status" value="1"/>
</dbReference>
<feature type="domain" description="Response regulatory" evidence="3">
    <location>
        <begin position="13"/>
        <end position="130"/>
    </location>
</feature>
<evidence type="ECO:0000256" key="2">
    <source>
        <dbReference type="PROSITE-ProRule" id="PRU00169"/>
    </source>
</evidence>
<evidence type="ECO:0000256" key="1">
    <source>
        <dbReference type="ARBA" id="ARBA00022553"/>
    </source>
</evidence>
<gene>
    <name evidence="4" type="primary">barA_4</name>
    <name evidence="4" type="ORF">C1752_07485</name>
</gene>
<dbReference type="Gene3D" id="3.40.50.2300">
    <property type="match status" value="1"/>
</dbReference>
<keyword evidence="4" id="KW-0418">Kinase</keyword>
<evidence type="ECO:0000259" key="3">
    <source>
        <dbReference type="PROSITE" id="PS50110"/>
    </source>
</evidence>
<comment type="caution">
    <text evidence="4">The sequence shown here is derived from an EMBL/GenBank/DDBJ whole genome shotgun (WGS) entry which is preliminary data.</text>
</comment>
<evidence type="ECO:0000313" key="5">
    <source>
        <dbReference type="Proteomes" id="UP000248857"/>
    </source>
</evidence>
<evidence type="ECO:0000313" key="4">
    <source>
        <dbReference type="EMBL" id="PZD71209.1"/>
    </source>
</evidence>
<dbReference type="InterPro" id="IPR011006">
    <property type="entry name" value="CheY-like_superfamily"/>
</dbReference>
<dbReference type="PANTHER" id="PTHR45339">
    <property type="entry name" value="HYBRID SIGNAL TRANSDUCTION HISTIDINE KINASE J"/>
    <property type="match status" value="1"/>
</dbReference>
<dbReference type="InterPro" id="IPR001789">
    <property type="entry name" value="Sig_transdc_resp-reg_receiver"/>
</dbReference>
<proteinExistence type="predicted"/>
<sequence length="136" mass="15015">MMCASEQCLDTLNVLIAEDYPDSRDFLQMLLEDTVKSVGVATNGRQALEQLTTGDYDLVLMDCCMPEMSGYEATRILRQREGQQKHTAIIGLTANTARGDREKCLAAGMDEYLTKPVLISDLLEAMTEVAKASELC</sequence>
<dbReference type="PROSITE" id="PS50110">
    <property type="entry name" value="RESPONSE_REGULATORY"/>
    <property type="match status" value="1"/>
</dbReference>
<name>A0A2W1JAP1_9CYAN</name>